<dbReference type="SUPFAM" id="SSF53756">
    <property type="entry name" value="UDP-Glycosyltransferase/glycogen phosphorylase"/>
    <property type="match status" value="1"/>
</dbReference>
<dbReference type="InterPro" id="IPR002213">
    <property type="entry name" value="UDP_glucos_trans"/>
</dbReference>
<dbReference type="AlphaFoldDB" id="A0A941ANX7"/>
<comment type="caution">
    <text evidence="4">The sequence shown here is derived from an EMBL/GenBank/DDBJ whole genome shotgun (WGS) entry which is preliminary data.</text>
</comment>
<feature type="domain" description="Erythromycin biosynthesis protein CIII-like C-terminal" evidence="3">
    <location>
        <begin position="270"/>
        <end position="384"/>
    </location>
</feature>
<dbReference type="GO" id="GO:0016758">
    <property type="term" value="F:hexosyltransferase activity"/>
    <property type="evidence" value="ECO:0007669"/>
    <property type="project" value="InterPro"/>
</dbReference>
<feature type="region of interest" description="Disordered" evidence="1">
    <location>
        <begin position="390"/>
        <end position="418"/>
    </location>
</feature>
<name>A0A941ANX7_9ACTN</name>
<evidence type="ECO:0000313" key="5">
    <source>
        <dbReference type="Proteomes" id="UP000674234"/>
    </source>
</evidence>
<dbReference type="RefSeq" id="WP_210154437.1">
    <property type="nucleotide sequence ID" value="NZ_JAFCNB010000002.1"/>
</dbReference>
<dbReference type="CDD" id="cd03784">
    <property type="entry name" value="GT1_Gtf-like"/>
    <property type="match status" value="1"/>
</dbReference>
<evidence type="ECO:0000256" key="1">
    <source>
        <dbReference type="SAM" id="MobiDB-lite"/>
    </source>
</evidence>
<protein>
    <submittedName>
        <fullName evidence="4">Glycosyltransferase</fullName>
    </submittedName>
</protein>
<evidence type="ECO:0000313" key="4">
    <source>
        <dbReference type="EMBL" id="MBP2703139.1"/>
    </source>
</evidence>
<proteinExistence type="predicted"/>
<feature type="domain" description="Glycosyltransferase family 28 N-terminal" evidence="2">
    <location>
        <begin position="4"/>
        <end position="69"/>
    </location>
</feature>
<dbReference type="Gene3D" id="3.40.50.2000">
    <property type="entry name" value="Glycogen Phosphorylase B"/>
    <property type="match status" value="2"/>
</dbReference>
<keyword evidence="5" id="KW-1185">Reference proteome</keyword>
<dbReference type="InterPro" id="IPR010610">
    <property type="entry name" value="EryCIII-like_C"/>
</dbReference>
<evidence type="ECO:0000259" key="2">
    <source>
        <dbReference type="Pfam" id="PF03033"/>
    </source>
</evidence>
<dbReference type="PANTHER" id="PTHR48050:SF13">
    <property type="entry name" value="STEROL 3-BETA-GLUCOSYLTRANSFERASE UGT80A2"/>
    <property type="match status" value="1"/>
</dbReference>
<dbReference type="EMBL" id="JAFCNB010000002">
    <property type="protein sequence ID" value="MBP2703139.1"/>
    <property type="molecule type" value="Genomic_DNA"/>
</dbReference>
<evidence type="ECO:0000259" key="3">
    <source>
        <dbReference type="Pfam" id="PF06722"/>
    </source>
</evidence>
<dbReference type="Proteomes" id="UP000674234">
    <property type="component" value="Unassembled WGS sequence"/>
</dbReference>
<dbReference type="InterPro" id="IPR050426">
    <property type="entry name" value="Glycosyltransferase_28"/>
</dbReference>
<dbReference type="GO" id="GO:0033072">
    <property type="term" value="P:vancomycin biosynthetic process"/>
    <property type="evidence" value="ECO:0007669"/>
    <property type="project" value="UniProtKB-ARBA"/>
</dbReference>
<dbReference type="GO" id="GO:0005975">
    <property type="term" value="P:carbohydrate metabolic process"/>
    <property type="evidence" value="ECO:0007669"/>
    <property type="project" value="InterPro"/>
</dbReference>
<sequence length="441" mass="48002">MALILLSTHGTNGDVLPFVRLGRELAARGHEVAVLTHAWFADRIAAAGLRHVPIDTDEAYDRHLDDTRTFMLDPLRDPDGVRELYRRNGLFEQLRDEVQTLRELYRPGETVVVARHTSGVAALMAAELSGVPVALVAVSPSQYVALPVTGQVYRHVLGPGYDEVFQAFGLPKVRAWAAYLTSPRVQLALWPEWFDAAGQAAPAEVVRCGFVLGDTADGPVPAWEEPPVLITGGTGQVLHRRFYEVAAHACHRLGRRALLVTRHRSFVPDPLPSGVEWTASAPFASVMPHVAAVVHHGGMGTLARALASSAPQVLLAHGVDRPDNAERLERAGVARWLPVSHWSRDRAADLIAAALADDGYRDRISLLAADAAADVAVRAAAGHVEALIGTDGKPDRTGHRTLTDERARADQRAERRERLERLSPAQRARLAAALRERNGRP</sequence>
<dbReference type="Pfam" id="PF03033">
    <property type="entry name" value="Glyco_transf_28"/>
    <property type="match status" value="1"/>
</dbReference>
<reference evidence="4" key="1">
    <citation type="submission" date="2021-02" db="EMBL/GenBank/DDBJ databases">
        <title>Draft genome sequence of Microbispora sp. RL4-1S isolated from rice leaves in Thailand.</title>
        <authorList>
            <person name="Muangham S."/>
            <person name="Duangmal K."/>
        </authorList>
    </citation>
    <scope>NUCLEOTIDE SEQUENCE</scope>
    <source>
        <strain evidence="4">RL4-1S</strain>
    </source>
</reference>
<dbReference type="PANTHER" id="PTHR48050">
    <property type="entry name" value="STEROL 3-BETA-GLUCOSYLTRANSFERASE"/>
    <property type="match status" value="1"/>
</dbReference>
<feature type="compositionally biased region" description="Basic and acidic residues" evidence="1">
    <location>
        <begin position="392"/>
        <end position="418"/>
    </location>
</feature>
<accession>A0A941ANX7</accession>
<organism evidence="4 5">
    <name type="scientific">Microbispora oryzae</name>
    <dbReference type="NCBI Taxonomy" id="2806554"/>
    <lineage>
        <taxon>Bacteria</taxon>
        <taxon>Bacillati</taxon>
        <taxon>Actinomycetota</taxon>
        <taxon>Actinomycetes</taxon>
        <taxon>Streptosporangiales</taxon>
        <taxon>Streptosporangiaceae</taxon>
        <taxon>Microbispora</taxon>
    </lineage>
</organism>
<dbReference type="InterPro" id="IPR004276">
    <property type="entry name" value="GlycoTrans_28_N"/>
</dbReference>
<dbReference type="GO" id="GO:0008194">
    <property type="term" value="F:UDP-glycosyltransferase activity"/>
    <property type="evidence" value="ECO:0007669"/>
    <property type="project" value="InterPro"/>
</dbReference>
<dbReference type="Pfam" id="PF06722">
    <property type="entry name" value="EryCIII-like_C"/>
    <property type="match status" value="1"/>
</dbReference>
<gene>
    <name evidence="4" type="ORF">JOL79_04900</name>
</gene>